<proteinExistence type="predicted"/>
<dbReference type="Pfam" id="PF07495">
    <property type="entry name" value="Y_Y_Y"/>
    <property type="match status" value="1"/>
</dbReference>
<dbReference type="Gene3D" id="2.130.10.10">
    <property type="entry name" value="YVTN repeat-like/Quinoprotein amine dehydrogenase"/>
    <property type="match status" value="3"/>
</dbReference>
<dbReference type="PANTHER" id="PTHR43547:SF2">
    <property type="entry name" value="HYBRID SIGNAL TRANSDUCTION HISTIDINE KINASE C"/>
    <property type="match status" value="1"/>
</dbReference>
<sequence>MRYGLLIALWVGAGWGGHCSLWAHSYDKSLDQFVMQAWNTAQGLPQNSITKMIQSEQGFIWFGTHEGLVRFDGVEFRVFNHKNIPFLESNMISALAEDRNHRLWFADERGKLYYLDEQLNCRQGPSLEMEDDWVSTMVSTRHGALWMGTYENGIFVYENNVLRQITLEKGDNHPIWDFLEDDFGRMWVATQRGLYRLEGDRVTRFGKEQGLNSDRTYCLEQDIQGRIWVGGSEGVNVIDGETIHKADTAGNLPEHGILDIEEDQQGEMWLATAYGGIARMTPNLIVHQTFTQDDGLPNNNTATLLPDHDGNVWVGIESGGLVCFRNGPAITWTKKHGLPDDMVRTVLQSSDQQIWVGTDSGLSRFNGKRFSTVDLGINGSVTALYDDGKGGLWVGIWDRALIHYQPETDAKTIYEPKSGLPATAISAISADLEGNIWIASRKGLIRMRDGFFESFTVHNGLPTNLVTSLLIDRDGILWAGTRGGGLCRFENGNFTIYTRRDGLSSNQILALFQDETGTLWIGTSDNGLNRKTATGFEAVNVSDGLFDDKILALQEDENKRFWMTSNRGIFSIPREDITRYLDIGREGRLKGRVFGMEDGMKSNECNGGTFPAAAMDHFGNLWVPTIEGVVSLDSEHEIQQGEAPPVFISRVKLNGKHQNNLSTVTIAPGPHKMEIHFSGVNLTLSKRLRFRYQMVGLEETMQLVTHERIAHYSNLPPGTYSFRVWAGNEPDYWGDDYAEITVIKRAAWWQRTSTRIAVVCLLLAGIFSLDRHRLRRNQERHALLEQMVQERSSVLQGTHQRLITAQEQVIEAAHRAGMAEIACNVLHQVDDVVRRVEQESQTAKTLFEAYQAPQTMMRWALALTDPEKARDPANNQAGHKILQQLKAIAPQKEDLAEQLSRINNQVFQLTQIVSAQQKYAKQDNVAHSVDINALIADAVKIKNKDLRRTQAEVIQDLNPVPTFYLQRAKILRVLLGLLQHSCESMNANGPERPRKILITSSIAENSIKITIQDTGPCVPENELVSVFAQNASPRATTNRFILHACANAVTEMDGEIQAACAADGGGMLFVLQLPVQPHEDEDYINEIGDDGSHGES</sequence>
<dbReference type="InterPro" id="IPR015943">
    <property type="entry name" value="WD40/YVTN_repeat-like_dom_sf"/>
</dbReference>
<dbReference type="InterPro" id="IPR013783">
    <property type="entry name" value="Ig-like_fold"/>
</dbReference>
<organism evidence="3 4">
    <name type="scientific">Acanthopleuribacter pedis</name>
    <dbReference type="NCBI Taxonomy" id="442870"/>
    <lineage>
        <taxon>Bacteria</taxon>
        <taxon>Pseudomonadati</taxon>
        <taxon>Acidobacteriota</taxon>
        <taxon>Holophagae</taxon>
        <taxon>Acanthopleuribacterales</taxon>
        <taxon>Acanthopleuribacteraceae</taxon>
        <taxon>Acanthopleuribacter</taxon>
    </lineage>
</organism>
<evidence type="ECO:0000313" key="4">
    <source>
        <dbReference type="Proteomes" id="UP000664417"/>
    </source>
</evidence>
<accession>A0A8J7Q9M7</accession>
<comment type="caution">
    <text evidence="3">The sequence shown here is derived from an EMBL/GenBank/DDBJ whole genome shotgun (WGS) entry which is preliminary data.</text>
</comment>
<evidence type="ECO:0000259" key="2">
    <source>
        <dbReference type="PROSITE" id="PS50109"/>
    </source>
</evidence>
<feature type="domain" description="Histidine kinase" evidence="2">
    <location>
        <begin position="864"/>
        <end position="1077"/>
    </location>
</feature>
<dbReference type="Proteomes" id="UP000664417">
    <property type="component" value="Unassembled WGS sequence"/>
</dbReference>
<dbReference type="Pfam" id="PF07494">
    <property type="entry name" value="Reg_prop"/>
    <property type="match status" value="5"/>
</dbReference>
<dbReference type="InterPro" id="IPR036890">
    <property type="entry name" value="HATPase_C_sf"/>
</dbReference>
<name>A0A8J7Q9M7_9BACT</name>
<dbReference type="InterPro" id="IPR011123">
    <property type="entry name" value="Y_Y_Y"/>
</dbReference>
<dbReference type="SUPFAM" id="SSF63829">
    <property type="entry name" value="Calcium-dependent phosphotriesterase"/>
    <property type="match status" value="3"/>
</dbReference>
<keyword evidence="1" id="KW-0597">Phosphoprotein</keyword>
<reference evidence="3" key="1">
    <citation type="submission" date="2021-03" db="EMBL/GenBank/DDBJ databases">
        <authorList>
            <person name="Wang G."/>
        </authorList>
    </citation>
    <scope>NUCLEOTIDE SEQUENCE</scope>
    <source>
        <strain evidence="3">KCTC 12899</strain>
    </source>
</reference>
<protein>
    <recommendedName>
        <fullName evidence="2">Histidine kinase domain-containing protein</fullName>
    </recommendedName>
</protein>
<keyword evidence="4" id="KW-1185">Reference proteome</keyword>
<dbReference type="InterPro" id="IPR005467">
    <property type="entry name" value="His_kinase_dom"/>
</dbReference>
<dbReference type="InterPro" id="IPR011110">
    <property type="entry name" value="Reg_prop"/>
</dbReference>
<dbReference type="EMBL" id="JAFREP010000001">
    <property type="protein sequence ID" value="MBO1316946.1"/>
    <property type="molecule type" value="Genomic_DNA"/>
</dbReference>
<dbReference type="RefSeq" id="WP_207856182.1">
    <property type="nucleotide sequence ID" value="NZ_JAFREP010000001.1"/>
</dbReference>
<dbReference type="Gene3D" id="2.60.40.10">
    <property type="entry name" value="Immunoglobulins"/>
    <property type="match status" value="1"/>
</dbReference>
<gene>
    <name evidence="3" type="ORF">J3U88_00640</name>
</gene>
<evidence type="ECO:0000313" key="3">
    <source>
        <dbReference type="EMBL" id="MBO1316946.1"/>
    </source>
</evidence>
<dbReference type="Gene3D" id="3.30.565.10">
    <property type="entry name" value="Histidine kinase-like ATPase, C-terminal domain"/>
    <property type="match status" value="1"/>
</dbReference>
<dbReference type="SUPFAM" id="SSF55874">
    <property type="entry name" value="ATPase domain of HSP90 chaperone/DNA topoisomerase II/histidine kinase"/>
    <property type="match status" value="1"/>
</dbReference>
<dbReference type="GO" id="GO:0000155">
    <property type="term" value="F:phosphorelay sensor kinase activity"/>
    <property type="evidence" value="ECO:0007669"/>
    <property type="project" value="TreeGrafter"/>
</dbReference>
<evidence type="ECO:0000256" key="1">
    <source>
        <dbReference type="ARBA" id="ARBA00022553"/>
    </source>
</evidence>
<dbReference type="PROSITE" id="PS50109">
    <property type="entry name" value="HIS_KIN"/>
    <property type="match status" value="1"/>
</dbReference>
<dbReference type="PANTHER" id="PTHR43547">
    <property type="entry name" value="TWO-COMPONENT HISTIDINE KINASE"/>
    <property type="match status" value="1"/>
</dbReference>
<dbReference type="AlphaFoldDB" id="A0A8J7Q9M7"/>